<evidence type="ECO:0000313" key="2">
    <source>
        <dbReference type="Proteomes" id="UP001596481"/>
    </source>
</evidence>
<organism evidence="1 2">
    <name type="scientific">Haloferax namakaokahaiae</name>
    <dbReference type="NCBI Taxonomy" id="1748331"/>
    <lineage>
        <taxon>Archaea</taxon>
        <taxon>Methanobacteriati</taxon>
        <taxon>Methanobacteriota</taxon>
        <taxon>Stenosarchaea group</taxon>
        <taxon>Halobacteria</taxon>
        <taxon>Halobacteriales</taxon>
        <taxon>Haloferacaceae</taxon>
        <taxon>Haloferax</taxon>
    </lineage>
</organism>
<protein>
    <submittedName>
        <fullName evidence="1">Dehydratase</fullName>
    </submittedName>
</protein>
<dbReference type="AlphaFoldDB" id="A0ABD5ZFN3"/>
<comment type="caution">
    <text evidence="1">The sequence shown here is derived from an EMBL/GenBank/DDBJ whole genome shotgun (WGS) entry which is preliminary data.</text>
</comment>
<dbReference type="InterPro" id="IPR029069">
    <property type="entry name" value="HotDog_dom_sf"/>
</dbReference>
<accession>A0ABD5ZFN3</accession>
<dbReference type="RefSeq" id="WP_390223104.1">
    <property type="nucleotide sequence ID" value="NZ_JBHTAA010000005.1"/>
</dbReference>
<keyword evidence="2" id="KW-1185">Reference proteome</keyword>
<dbReference type="EMBL" id="JBHTAA010000005">
    <property type="protein sequence ID" value="MFC7203770.1"/>
    <property type="molecule type" value="Genomic_DNA"/>
</dbReference>
<reference evidence="1 2" key="1">
    <citation type="journal article" date="2019" name="Int. J. Syst. Evol. Microbiol.">
        <title>The Global Catalogue of Microorganisms (GCM) 10K type strain sequencing project: providing services to taxonomists for standard genome sequencing and annotation.</title>
        <authorList>
            <consortium name="The Broad Institute Genomics Platform"/>
            <consortium name="The Broad Institute Genome Sequencing Center for Infectious Disease"/>
            <person name="Wu L."/>
            <person name="Ma J."/>
        </authorList>
    </citation>
    <scope>NUCLEOTIDE SEQUENCE [LARGE SCALE GENOMIC DNA]</scope>
    <source>
        <strain evidence="1 2">DSM 29988</strain>
    </source>
</reference>
<proteinExistence type="predicted"/>
<dbReference type="Proteomes" id="UP001596481">
    <property type="component" value="Unassembled WGS sequence"/>
</dbReference>
<evidence type="ECO:0000313" key="1">
    <source>
        <dbReference type="EMBL" id="MFC7203770.1"/>
    </source>
</evidence>
<dbReference type="SUPFAM" id="SSF54637">
    <property type="entry name" value="Thioesterase/thiol ester dehydrase-isomerase"/>
    <property type="match status" value="1"/>
</dbReference>
<gene>
    <name evidence="1" type="ORF">ACFQJC_09600</name>
</gene>
<name>A0ABD5ZFN3_9EURY</name>
<dbReference type="Gene3D" id="3.10.129.10">
    <property type="entry name" value="Hotdog Thioesterase"/>
    <property type="match status" value="1"/>
</dbReference>
<sequence length="128" mass="14267">MSTDDTFREGASKTYTRTFTREDVQQFAALSNDEGAHHLVPNDEEQVVLHGLLTATMPTKLGGDIDLLARTMEFEFPRPAYTGVEITCEATYESVEEYDDYTALDVSFVCESEDGDVVLRGRCEGVVK</sequence>